<dbReference type="InterPro" id="IPR032675">
    <property type="entry name" value="LRR_dom_sf"/>
</dbReference>
<dbReference type="Pfam" id="PF13287">
    <property type="entry name" value="Fn3_assoc"/>
    <property type="match status" value="1"/>
</dbReference>
<accession>A0A840U501</accession>
<dbReference type="AlphaFoldDB" id="A0A840U501"/>
<organism evidence="4 5">
    <name type="scientific">Rhabdobacter roseus</name>
    <dbReference type="NCBI Taxonomy" id="1655419"/>
    <lineage>
        <taxon>Bacteria</taxon>
        <taxon>Pseudomonadati</taxon>
        <taxon>Bacteroidota</taxon>
        <taxon>Cytophagia</taxon>
        <taxon>Cytophagales</taxon>
        <taxon>Cytophagaceae</taxon>
        <taxon>Rhabdobacter</taxon>
    </lineage>
</organism>
<protein>
    <submittedName>
        <fullName evidence="4">Putative membrane protein</fullName>
    </submittedName>
</protein>
<sequence length="723" mass="80407">MNYKAKGIAEQVLIAANVFILFILIFEEKLEVPLWLQPLGRMHPLLLHFPIALLLLALAMEFFRFRTTYASNAFYRTFLTNLLLVSTLLAAVTIIMGLFLAREEGYAGQVLAWHKWTGVGTLWMASLLYWGRQTTWYQVPWARAGTVLTALLLLVAGHYGATLTHGDSFITGPLLAEAEKVPPALEEARVYEHVIQPLFEQKCLSCHNPEKIKGGLLLTDEAAIRKGGKTGKLFVPGNPEMSLLLQRVHLPLDDKKHMPPRGKAQLSAEEVALLAWWVRRNADFKQKVLELPPTDSLRILAEAALGGTSEEQFDFAAADEDLIQKLNDDYRTVAPLARESPALAVNLYNQSTYTPEKLRELNDIRKQIVFLNLTKMPVKDADLKSVGQFENLQKLDLNFTEVSGKGLRELSSLKKLKSLSLAGTPVKYPELAESLRGLGNLRTVAVWNTGLTETEVEQLRKKYPSVRFIEGFKGEKTAPMQLNPPQLKNASPIFGESLALQLHHPIRGVEIRYTTDGTAPDSLRSAVFTSGTVLGQSTSIRAKAYKAGWYGSEEARFEVYRSTYKPDSLRLLLPLNRVHQAEGTQTFFNSTLGTFNANSPAWANHWAGVRDNDLALLAEYKRPVTVSSVTLRTMIEPETGIFPPAAIEVWGGTSETQLKLLGTFKPQVPVKGTPPALQALGGTFKPQTVTFLKIIAKPLPEIPDWHGSKGRRALLLVDEVFVN</sequence>
<dbReference type="SUPFAM" id="SSF46626">
    <property type="entry name" value="Cytochrome c"/>
    <property type="match status" value="1"/>
</dbReference>
<keyword evidence="1" id="KW-1133">Transmembrane helix</keyword>
<keyword evidence="1" id="KW-0812">Transmembrane</keyword>
<feature type="transmembrane region" description="Helical" evidence="1">
    <location>
        <begin position="46"/>
        <end position="65"/>
    </location>
</feature>
<keyword evidence="1" id="KW-0472">Membrane</keyword>
<gene>
    <name evidence="4" type="ORF">HNQ92_005561</name>
</gene>
<dbReference type="SUPFAM" id="SSF52047">
    <property type="entry name" value="RNI-like"/>
    <property type="match status" value="1"/>
</dbReference>
<feature type="transmembrane region" description="Helical" evidence="1">
    <location>
        <begin position="77"/>
        <end position="101"/>
    </location>
</feature>
<dbReference type="PANTHER" id="PTHR35889">
    <property type="entry name" value="CYCLOINULO-OLIGOSACCHARIDE FRUCTANOTRANSFERASE-RELATED"/>
    <property type="match status" value="1"/>
</dbReference>
<name>A0A840U501_9BACT</name>
<evidence type="ECO:0000256" key="1">
    <source>
        <dbReference type="SAM" id="Phobius"/>
    </source>
</evidence>
<dbReference type="Pfam" id="PF09990">
    <property type="entry name" value="DUF2231"/>
    <property type="match status" value="1"/>
</dbReference>
<feature type="transmembrane region" description="Helical" evidence="1">
    <location>
        <begin position="142"/>
        <end position="161"/>
    </location>
</feature>
<feature type="domain" description="DUF2231" evidence="3">
    <location>
        <begin position="42"/>
        <end position="164"/>
    </location>
</feature>
<evidence type="ECO:0000313" key="4">
    <source>
        <dbReference type="EMBL" id="MBB5287398.1"/>
    </source>
</evidence>
<dbReference type="EMBL" id="JACHGF010000017">
    <property type="protein sequence ID" value="MBB5287398.1"/>
    <property type="molecule type" value="Genomic_DNA"/>
</dbReference>
<dbReference type="Gene3D" id="3.80.10.10">
    <property type="entry name" value="Ribonuclease Inhibitor"/>
    <property type="match status" value="1"/>
</dbReference>
<comment type="caution">
    <text evidence="4">The sequence shown here is derived from an EMBL/GenBank/DDBJ whole genome shotgun (WGS) entry which is preliminary data.</text>
</comment>
<dbReference type="GO" id="GO:0009055">
    <property type="term" value="F:electron transfer activity"/>
    <property type="evidence" value="ECO:0007669"/>
    <property type="project" value="InterPro"/>
</dbReference>
<evidence type="ECO:0000313" key="5">
    <source>
        <dbReference type="Proteomes" id="UP000557307"/>
    </source>
</evidence>
<dbReference type="RefSeq" id="WP_184179475.1">
    <property type="nucleotide sequence ID" value="NZ_JACHGF010000017.1"/>
</dbReference>
<dbReference type="InterPro" id="IPR019251">
    <property type="entry name" value="DUF2231_TM"/>
</dbReference>
<feature type="transmembrane region" description="Helical" evidence="1">
    <location>
        <begin position="7"/>
        <end position="26"/>
    </location>
</feature>
<feature type="domain" description="Cytochrome C Planctomycete-type" evidence="2">
    <location>
        <begin position="203"/>
        <end position="262"/>
    </location>
</feature>
<reference evidence="4 5" key="1">
    <citation type="submission" date="2020-08" db="EMBL/GenBank/DDBJ databases">
        <title>Genomic Encyclopedia of Type Strains, Phase IV (KMG-IV): sequencing the most valuable type-strain genomes for metagenomic binning, comparative biology and taxonomic classification.</title>
        <authorList>
            <person name="Goeker M."/>
        </authorList>
    </citation>
    <scope>NUCLEOTIDE SEQUENCE [LARGE SCALE GENOMIC DNA]</scope>
    <source>
        <strain evidence="4 5">DSM 105074</strain>
    </source>
</reference>
<dbReference type="InterPro" id="IPR026876">
    <property type="entry name" value="Fn3_assoc_repeat"/>
</dbReference>
<dbReference type="Proteomes" id="UP000557307">
    <property type="component" value="Unassembled WGS sequence"/>
</dbReference>
<evidence type="ECO:0000259" key="2">
    <source>
        <dbReference type="Pfam" id="PF07635"/>
    </source>
</evidence>
<feature type="transmembrane region" description="Helical" evidence="1">
    <location>
        <begin position="113"/>
        <end position="130"/>
    </location>
</feature>
<dbReference type="Pfam" id="PF07635">
    <property type="entry name" value="PSCyt1"/>
    <property type="match status" value="1"/>
</dbReference>
<evidence type="ECO:0000259" key="3">
    <source>
        <dbReference type="Pfam" id="PF09990"/>
    </source>
</evidence>
<dbReference type="PANTHER" id="PTHR35889:SF3">
    <property type="entry name" value="F-BOX DOMAIN-CONTAINING PROTEIN"/>
    <property type="match status" value="1"/>
</dbReference>
<dbReference type="GO" id="GO:0020037">
    <property type="term" value="F:heme binding"/>
    <property type="evidence" value="ECO:0007669"/>
    <property type="project" value="InterPro"/>
</dbReference>
<dbReference type="InterPro" id="IPR036909">
    <property type="entry name" value="Cyt_c-like_dom_sf"/>
</dbReference>
<keyword evidence="5" id="KW-1185">Reference proteome</keyword>
<proteinExistence type="predicted"/>
<dbReference type="InterPro" id="IPR011429">
    <property type="entry name" value="Cyt_c_Planctomycete-type"/>
</dbReference>